<sequence length="133" mass="15973">MQIKQSLETDIYYFLDFKKEEIPLPKLFYSKEKIALNLKRFGVESQEEVNNENIILNHIGTLKEESNYIVFNTGLVDNYIMLDIFFKREEYLNLPNKSEYETWRRYNAGISYLFHFDGKGCLIELKKYPISYD</sequence>
<dbReference type="EMBL" id="JBHMEY010000096">
    <property type="protein sequence ID" value="MFB9098946.1"/>
    <property type="molecule type" value="Genomic_DNA"/>
</dbReference>
<accession>A0ABV5GUK6</accession>
<protein>
    <submittedName>
        <fullName evidence="1">Uncharacterized protein</fullName>
    </submittedName>
</protein>
<evidence type="ECO:0000313" key="1">
    <source>
        <dbReference type="EMBL" id="MFB9098946.1"/>
    </source>
</evidence>
<dbReference type="RefSeq" id="WP_236457282.1">
    <property type="nucleotide sequence ID" value="NZ_CBCSGE010000012.1"/>
</dbReference>
<evidence type="ECO:0000313" key="2">
    <source>
        <dbReference type="Proteomes" id="UP001589607"/>
    </source>
</evidence>
<comment type="caution">
    <text evidence="1">The sequence shown here is derived from an EMBL/GenBank/DDBJ whole genome shotgun (WGS) entry which is preliminary data.</text>
</comment>
<name>A0ABV5GUK6_9FLAO</name>
<organism evidence="1 2">
    <name type="scientific">Flavobacterium jumunjinense</name>
    <dbReference type="NCBI Taxonomy" id="998845"/>
    <lineage>
        <taxon>Bacteria</taxon>
        <taxon>Pseudomonadati</taxon>
        <taxon>Bacteroidota</taxon>
        <taxon>Flavobacteriia</taxon>
        <taxon>Flavobacteriales</taxon>
        <taxon>Flavobacteriaceae</taxon>
        <taxon>Flavobacterium</taxon>
    </lineage>
</organism>
<proteinExistence type="predicted"/>
<dbReference type="Proteomes" id="UP001589607">
    <property type="component" value="Unassembled WGS sequence"/>
</dbReference>
<reference evidence="1 2" key="1">
    <citation type="submission" date="2024-09" db="EMBL/GenBank/DDBJ databases">
        <authorList>
            <person name="Sun Q."/>
            <person name="Mori K."/>
        </authorList>
    </citation>
    <scope>NUCLEOTIDE SEQUENCE [LARGE SCALE GENOMIC DNA]</scope>
    <source>
        <strain evidence="1 2">CECT 7955</strain>
    </source>
</reference>
<gene>
    <name evidence="1" type="ORF">ACFFVF_20755</name>
</gene>
<keyword evidence="2" id="KW-1185">Reference proteome</keyword>